<accession>A3QTY8</accession>
<reference evidence="5" key="4">
    <citation type="submission" date="2020-03" db="EMBL/GenBank/DDBJ databases">
        <title>Whole genome sequence of Oryctes rhinoceros Nudivirus isolated in Riau Province, Indonesia.</title>
        <authorList>
            <person name="Kurnia Y.W."/>
            <person name="Tanjung Z.A."/>
            <person name="Utomo C."/>
            <person name="Naim M."/>
            <person name="Situmorang E.C."/>
            <person name="Liwang T."/>
        </authorList>
    </citation>
    <scope>NUCLEOTIDE SEQUENCE</scope>
    <source>
        <strain evidence="5">LiboV</strain>
    </source>
</reference>
<reference evidence="2" key="1">
    <citation type="journal article" date="2007" name="Arch. Virol.">
        <title>Genomic analysis of Oryctes rhinoceros virus reveals genetic relatedness to Heliothis zea virus 1.</title>
        <authorList>
            <person name="Wang Y."/>
            <person name="van Oers M.M."/>
            <person name="Crawford A.M."/>
            <person name="Vlak J.M."/>
            <person name="Jehle J.A."/>
        </authorList>
    </citation>
    <scope>NUCLEOTIDE SEQUENCE</scope>
    <source>
        <strain evidence="2">PV505</strain>
    </source>
</reference>
<dbReference type="Proteomes" id="UP000011785">
    <property type="component" value="Segment"/>
</dbReference>
<accession>B7SV67</accession>
<evidence type="ECO:0000256" key="1">
    <source>
        <dbReference type="SAM" id="MobiDB-lite"/>
    </source>
</evidence>
<name>A3QTY8_9VIRU</name>
<reference evidence="6" key="5">
    <citation type="submission" date="2021-08" db="EMBL/GenBank/DDBJ databases">
        <title>Whole genome sequence of Oryctes rhinoceros Nudivirus detected in Riau Province, Indonesia.</title>
        <authorList>
            <person name="Kurnia Y.W."/>
            <person name="Tanjung Z.A."/>
            <person name="Utomo C."/>
            <person name="Naim M."/>
            <person name="Situmorang E.C."/>
            <person name="Liwang T."/>
        </authorList>
    </citation>
    <scope>NUCLEOTIDE SEQUENCE</scope>
    <source>
        <strain evidence="6">LiboV</strain>
    </source>
</reference>
<keyword evidence="7" id="KW-1185">Reference proteome</keyword>
<dbReference type="KEGG" id="vg:7047226"/>
<dbReference type="EMBL" id="MZ727584">
    <property type="protein sequence ID" value="UBO76466.1"/>
    <property type="molecule type" value="Genomic_DNA"/>
</dbReference>
<reference evidence="3 7" key="2">
    <citation type="journal article" date="2008" name="J. Virol. Methods">
        <title>Sequencing of the large dsDNA genome of Oryctes rhinoceros nudivirus using multiple displacement amplification of nanogram amounts of virus DNA.</title>
        <authorList>
            <person name="Wang Y."/>
            <person name="Kleespies R.G."/>
            <person name="Ramle M.B."/>
            <person name="Jehle J.A."/>
        </authorList>
    </citation>
    <scope>NUCLEOTIDE SEQUENCE [LARGE SCALE GENOMIC DNA]</scope>
    <source>
        <strain evidence="7">Isolate Oryctes rhinoceros/Malaysia/Ma07/2007</strain>
        <strain evidence="3">Ma07</strain>
    </source>
</reference>
<dbReference type="OrthoDB" id="5133at10239"/>
<dbReference type="EMBL" id="EU747721">
    <property type="protein sequence ID" value="ACH96176.1"/>
    <property type="molecule type" value="Genomic_DNA"/>
</dbReference>
<evidence type="ECO:0000313" key="4">
    <source>
        <dbReference type="EMBL" id="QHG11284.1"/>
    </source>
</evidence>
<feature type="region of interest" description="Disordered" evidence="1">
    <location>
        <begin position="501"/>
        <end position="523"/>
    </location>
</feature>
<evidence type="ECO:0000313" key="5">
    <source>
        <dbReference type="EMBL" id="QKE59519.1"/>
    </source>
</evidence>
<evidence type="ECO:0000313" key="6">
    <source>
        <dbReference type="EMBL" id="UBO76466.1"/>
    </source>
</evidence>
<dbReference type="RefSeq" id="YP_002321357.1">
    <property type="nucleotide sequence ID" value="NC_011588.1"/>
</dbReference>
<dbReference type="EMBL" id="MN623374">
    <property type="protein sequence ID" value="QHG11284.1"/>
    <property type="molecule type" value="Genomic_DNA"/>
</dbReference>
<evidence type="ECO:0000313" key="7">
    <source>
        <dbReference type="Proteomes" id="UP000011785"/>
    </source>
</evidence>
<evidence type="ECO:0000313" key="2">
    <source>
        <dbReference type="EMBL" id="ABF93325.1"/>
    </source>
</evidence>
<dbReference type="EMBL" id="MT150137">
    <property type="protein sequence ID" value="QKE59519.1"/>
    <property type="molecule type" value="Genomic_DNA"/>
</dbReference>
<protein>
    <submittedName>
        <fullName evidence="3">GrBNV_gp22-like protein</fullName>
    </submittedName>
</protein>
<proteinExistence type="predicted"/>
<reference evidence="4" key="3">
    <citation type="journal article" date="2020" name="J. ISSAAS">
        <title>Complete genome sequence of Oryctes rhinoceros Nudivirus isolated from Coconut Rhinoceros Beetle in the Solomon Islands.</title>
        <authorList>
            <person name="Etebari K."/>
            <person name="Filipovic I."/>
            <person name="Rasic G."/>
            <person name="Devine G.J."/>
            <person name="Tsatsia H."/>
            <person name="Furlong M.J."/>
        </authorList>
    </citation>
    <scope>NUCLEOTIDE SEQUENCE</scope>
    <source>
        <strain evidence="4">Solomon Islands</strain>
    </source>
</reference>
<gene>
    <name evidence="2" type="primary">orfD12</name>
    <name evidence="4" type="ORF">SI_OrNV_gp046</name>
</gene>
<organism evidence="2">
    <name type="scientific">Oryctes rhinoceros nudivirus</name>
    <dbReference type="NCBI Taxonomy" id="92521"/>
    <lineage>
        <taxon>Viruses</taxon>
        <taxon>Viruses incertae sedis</taxon>
        <taxon>Naldaviricetes</taxon>
        <taxon>Lefavirales</taxon>
        <taxon>Nudiviridae</taxon>
        <taxon>Alphanudivirus</taxon>
        <taxon>Alphanudivirus oryrhinocerotis</taxon>
    </lineage>
</organism>
<evidence type="ECO:0000313" key="3">
    <source>
        <dbReference type="EMBL" id="ACH96176.1"/>
    </source>
</evidence>
<dbReference type="EMBL" id="AH015832">
    <property type="protein sequence ID" value="ABF93325.1"/>
    <property type="molecule type" value="Genomic_DNA"/>
</dbReference>
<sequence length="523" mass="58947">MASKKEFCDQTKSKLDELYKDVSSDEIIDKHAVLNLYDVPISFNVVIDRLKHQPFVSTIKKSAQLDFRHFNFGKMKESIANIMSIPKGKETGVIEMVMVDKIPQVKFMPSEMITVGNKQKFAVPRFSIDLSKETIGAHCGVRINTGYVVKINPITMGKTISGGKIVNTTVGTQPDFLVIPQIVSNHDGLIQCIYGRDPEDTGLLTINFTTTKALDTSKPLQVLLNAYIVERPLGMASIHDPENTTELFKAKDNRSGRWVKNPKTKFLADSFDTTTIAGSLLLKTFDNSKLPVVMYERQRIKIDKVVTLFTSRKREWCDPNLVTFAGMYNPISGKHSEGLMLKCCDVKHNTHGMTFIKNKITIFSVMGKFNYDCRILNGSFYNLPSYTEINREIRKVSSSLTNLAIGAKICKNIVKSNPEYKIRDLLRIFDYDRSITADARLPHKVLDSDEKLFTERPADLNCYSVLLHKGLMSLAYQCCSDMFNEDQLKILSLSCSKVVTTKRPNSEAGGEEEGPSQKRVKTE</sequence>